<evidence type="ECO:0000256" key="2">
    <source>
        <dbReference type="ARBA" id="ARBA00010427"/>
    </source>
</evidence>
<evidence type="ECO:0000256" key="1">
    <source>
        <dbReference type="ARBA" id="ARBA00004123"/>
    </source>
</evidence>
<feature type="domain" description="Cell division control protein 73 C-terminal" evidence="5">
    <location>
        <begin position="13"/>
        <end position="141"/>
    </location>
</feature>
<dbReference type="GO" id="GO:0000993">
    <property type="term" value="F:RNA polymerase II complex binding"/>
    <property type="evidence" value="ECO:0007669"/>
    <property type="project" value="TreeGrafter"/>
</dbReference>
<proteinExistence type="inferred from homology"/>
<dbReference type="InterPro" id="IPR038103">
    <property type="entry name" value="CDC73_C_sf"/>
</dbReference>
<evidence type="ECO:0000313" key="7">
    <source>
        <dbReference type="Proteomes" id="UP001168821"/>
    </source>
</evidence>
<dbReference type="GO" id="GO:0006368">
    <property type="term" value="P:transcription elongation by RNA polymerase II"/>
    <property type="evidence" value="ECO:0007669"/>
    <property type="project" value="InterPro"/>
</dbReference>
<gene>
    <name evidence="6" type="ORF">Zmor_004418</name>
</gene>
<evidence type="ECO:0000313" key="6">
    <source>
        <dbReference type="EMBL" id="KAJ3623603.1"/>
    </source>
</evidence>
<organism evidence="6 7">
    <name type="scientific">Zophobas morio</name>
    <dbReference type="NCBI Taxonomy" id="2755281"/>
    <lineage>
        <taxon>Eukaryota</taxon>
        <taxon>Metazoa</taxon>
        <taxon>Ecdysozoa</taxon>
        <taxon>Arthropoda</taxon>
        <taxon>Hexapoda</taxon>
        <taxon>Insecta</taxon>
        <taxon>Pterygota</taxon>
        <taxon>Neoptera</taxon>
        <taxon>Endopterygota</taxon>
        <taxon>Coleoptera</taxon>
        <taxon>Polyphaga</taxon>
        <taxon>Cucujiformia</taxon>
        <taxon>Tenebrionidae</taxon>
        <taxon>Zophobas</taxon>
    </lineage>
</organism>
<evidence type="ECO:0000256" key="3">
    <source>
        <dbReference type="ARBA" id="ARBA00023163"/>
    </source>
</evidence>
<accession>A0AA38HKH7</accession>
<keyword evidence="4" id="KW-0539">Nucleus</keyword>
<protein>
    <recommendedName>
        <fullName evidence="5">Cell division control protein 73 C-terminal domain-containing protein</fullName>
    </recommendedName>
</protein>
<sequence>MTPWLTWIDFDTRSFTPSSEARAAMGQKPPMVVVYRKMHGGRTVPFHVYDQTHKFTQEQWDRVCAIFIVGMAWQFKGFPFNSDAVKNLNKFRGYFLAFNDPLFTIPENIHKWDVCVLKVNKRDRDIDATAYTEFWEDLDKFWSHRTGKPIMN</sequence>
<dbReference type="Proteomes" id="UP001168821">
    <property type="component" value="Unassembled WGS sequence"/>
</dbReference>
<dbReference type="InterPro" id="IPR031336">
    <property type="entry name" value="CDC73_C"/>
</dbReference>
<dbReference type="GO" id="GO:0032968">
    <property type="term" value="P:positive regulation of transcription elongation by RNA polymerase II"/>
    <property type="evidence" value="ECO:0007669"/>
    <property type="project" value="TreeGrafter"/>
</dbReference>
<evidence type="ECO:0000256" key="4">
    <source>
        <dbReference type="ARBA" id="ARBA00023242"/>
    </source>
</evidence>
<dbReference type="GO" id="GO:0016593">
    <property type="term" value="C:Cdc73/Paf1 complex"/>
    <property type="evidence" value="ECO:0007669"/>
    <property type="project" value="InterPro"/>
</dbReference>
<comment type="caution">
    <text evidence="6">The sequence shown here is derived from an EMBL/GenBank/DDBJ whole genome shotgun (WGS) entry which is preliminary data.</text>
</comment>
<dbReference type="PANTHER" id="PTHR12466:SF8">
    <property type="entry name" value="PARAFIBROMIN"/>
    <property type="match status" value="1"/>
</dbReference>
<reference evidence="6" key="1">
    <citation type="journal article" date="2023" name="G3 (Bethesda)">
        <title>Whole genome assemblies of Zophobas morio and Tenebrio molitor.</title>
        <authorList>
            <person name="Kaur S."/>
            <person name="Stinson S.A."/>
            <person name="diCenzo G.C."/>
        </authorList>
    </citation>
    <scope>NUCLEOTIDE SEQUENCE</scope>
    <source>
        <strain evidence="6">QUZm001</strain>
    </source>
</reference>
<comment type="subcellular location">
    <subcellularLocation>
        <location evidence="1">Nucleus</location>
    </subcellularLocation>
</comment>
<keyword evidence="7" id="KW-1185">Reference proteome</keyword>
<dbReference type="EMBL" id="JALNTZ010001759">
    <property type="protein sequence ID" value="KAJ3623603.1"/>
    <property type="molecule type" value="Genomic_DNA"/>
</dbReference>
<dbReference type="InterPro" id="IPR007852">
    <property type="entry name" value="Cdc73/Parafibromin"/>
</dbReference>
<name>A0AA38HKH7_9CUCU</name>
<dbReference type="Pfam" id="PF05179">
    <property type="entry name" value="CDC73_C"/>
    <property type="match status" value="1"/>
</dbReference>
<dbReference type="PANTHER" id="PTHR12466">
    <property type="entry name" value="CDC73 DOMAIN PROTEIN"/>
    <property type="match status" value="1"/>
</dbReference>
<evidence type="ECO:0000259" key="5">
    <source>
        <dbReference type="Pfam" id="PF05179"/>
    </source>
</evidence>
<comment type="similarity">
    <text evidence="2">Belongs to the CDC73 family.</text>
</comment>
<keyword evidence="3" id="KW-0804">Transcription</keyword>
<dbReference type="AlphaFoldDB" id="A0AA38HKH7"/>
<dbReference type="Gene3D" id="3.40.50.11990">
    <property type="entry name" value="RNA polymerase II accessory factor, Cdc73 C-terminal domain"/>
    <property type="match status" value="1"/>
</dbReference>